<reference evidence="6 7" key="1">
    <citation type="journal article" date="2020" name="ISME J.">
        <title>Uncovering the hidden diversity of litter-decomposition mechanisms in mushroom-forming fungi.</title>
        <authorList>
            <person name="Floudas D."/>
            <person name="Bentzer J."/>
            <person name="Ahren D."/>
            <person name="Johansson T."/>
            <person name="Persson P."/>
            <person name="Tunlid A."/>
        </authorList>
    </citation>
    <scope>NUCLEOTIDE SEQUENCE [LARGE SCALE GENOMIC DNA]</scope>
    <source>
        <strain evidence="6 7">CBS 661.87</strain>
    </source>
</reference>
<accession>A0A8H5HAL2</accession>
<dbReference type="GO" id="GO:0019369">
    <property type="term" value="P:arachidonate metabolic process"/>
    <property type="evidence" value="ECO:0007669"/>
    <property type="project" value="TreeGrafter"/>
</dbReference>
<dbReference type="AlphaFoldDB" id="A0A8H5HAL2"/>
<feature type="domain" description="PNPLA" evidence="5">
    <location>
        <begin position="231"/>
        <end position="430"/>
    </location>
</feature>
<dbReference type="OrthoDB" id="630895at2759"/>
<dbReference type="Proteomes" id="UP000565441">
    <property type="component" value="Unassembled WGS sequence"/>
</dbReference>
<evidence type="ECO:0000256" key="4">
    <source>
        <dbReference type="PROSITE-ProRule" id="PRU01161"/>
    </source>
</evidence>
<sequence length="563" mass="61623">MSFTVEKDKYIVSATTPCSVVSDSNQVTSEIWFRTPALDQDIVDKVVQIQLETKSRDQGWVSIPDAGSWSWFDIIVLESSESSEPKVKDNMALVWLSHENKLGSNEYEEQVGALSGKHDIFNGLEVGNALAVRVCARFVGWENHAVEGRLVLKLSEKGRPAQPSFDEYQIEYLGVVAEQMSALGKALDTYLDAATPEGAPPAYSLVREILPTGPLRADQSALADEPPLRLLSLDGGGVRGISSLYILKAIMAKVSSDSNVKPCQYFDMMAGTSTGGLIAIMLGRLQMTIPECIEAYINMASKIFSATPEEKSANFKKTGVYYKKDNLEKVLKDIIRQKTGDENAPMLDPDTNNRCKVFVVAGLNQDLNHTSAEHFRTYPTKIPNPFGGSTIWQAARATSAAPLYLPSIEINGQEFLDGGLRFANPSLLLVAEVNDVYGAGFGIARRVDCFLTIGAGMSPKIIINKPPSGLVEVLEYWASIAKAVKNLATDCQTTHLLAQSTTFCGKLEEVYFRFSAGVRQGDDWAPLIDLDDYEGMPGLVKITQTYLEGETTRVGQCALKLMK</sequence>
<evidence type="ECO:0000256" key="3">
    <source>
        <dbReference type="ARBA" id="ARBA00023098"/>
    </source>
</evidence>
<evidence type="ECO:0000256" key="2">
    <source>
        <dbReference type="ARBA" id="ARBA00022963"/>
    </source>
</evidence>
<feature type="active site" description="Proton acceptor" evidence="4">
    <location>
        <position position="417"/>
    </location>
</feature>
<keyword evidence="3 4" id="KW-0443">Lipid metabolism</keyword>
<keyword evidence="1 4" id="KW-0378">Hydrolase</keyword>
<protein>
    <recommendedName>
        <fullName evidence="5">PNPLA domain-containing protein</fullName>
    </recommendedName>
</protein>
<evidence type="ECO:0000259" key="5">
    <source>
        <dbReference type="PROSITE" id="PS51635"/>
    </source>
</evidence>
<dbReference type="PANTHER" id="PTHR24185:SF1">
    <property type="entry name" value="CALCIUM-INDEPENDENT PHOSPHOLIPASE A2-GAMMA"/>
    <property type="match status" value="1"/>
</dbReference>
<feature type="short sequence motif" description="DGA/G" evidence="4">
    <location>
        <begin position="417"/>
        <end position="419"/>
    </location>
</feature>
<organism evidence="6 7">
    <name type="scientific">Tricholomella constricta</name>
    <dbReference type="NCBI Taxonomy" id="117010"/>
    <lineage>
        <taxon>Eukaryota</taxon>
        <taxon>Fungi</taxon>
        <taxon>Dikarya</taxon>
        <taxon>Basidiomycota</taxon>
        <taxon>Agaricomycotina</taxon>
        <taxon>Agaricomycetes</taxon>
        <taxon>Agaricomycetidae</taxon>
        <taxon>Agaricales</taxon>
        <taxon>Tricholomatineae</taxon>
        <taxon>Lyophyllaceae</taxon>
        <taxon>Tricholomella</taxon>
    </lineage>
</organism>
<dbReference type="Pfam" id="PF01734">
    <property type="entry name" value="Patatin"/>
    <property type="match status" value="1"/>
</dbReference>
<dbReference type="GO" id="GO:0046486">
    <property type="term" value="P:glycerolipid metabolic process"/>
    <property type="evidence" value="ECO:0007669"/>
    <property type="project" value="UniProtKB-ARBA"/>
</dbReference>
<dbReference type="InterPro" id="IPR016035">
    <property type="entry name" value="Acyl_Trfase/lysoPLipase"/>
</dbReference>
<feature type="short sequence motif" description="GXGXXG" evidence="4">
    <location>
        <begin position="235"/>
        <end position="240"/>
    </location>
</feature>
<evidence type="ECO:0000256" key="1">
    <source>
        <dbReference type="ARBA" id="ARBA00022801"/>
    </source>
</evidence>
<name>A0A8H5HAL2_9AGAR</name>
<dbReference type="GO" id="GO:0016020">
    <property type="term" value="C:membrane"/>
    <property type="evidence" value="ECO:0007669"/>
    <property type="project" value="TreeGrafter"/>
</dbReference>
<dbReference type="InterPro" id="IPR002641">
    <property type="entry name" value="PNPLA_dom"/>
</dbReference>
<dbReference type="CDD" id="cd07216">
    <property type="entry name" value="Pat17_PNPLA8_PNPLA9_like3"/>
    <property type="match status" value="1"/>
</dbReference>
<feature type="active site" description="Nucleophile" evidence="4">
    <location>
        <position position="273"/>
    </location>
</feature>
<comment type="caution">
    <text evidence="6">The sequence shown here is derived from an EMBL/GenBank/DDBJ whole genome shotgun (WGS) entry which is preliminary data.</text>
</comment>
<dbReference type="EMBL" id="JAACJP010000015">
    <property type="protein sequence ID" value="KAF5379699.1"/>
    <property type="molecule type" value="Genomic_DNA"/>
</dbReference>
<keyword evidence="2 4" id="KW-0442">Lipid degradation</keyword>
<evidence type="ECO:0000313" key="6">
    <source>
        <dbReference type="EMBL" id="KAF5379699.1"/>
    </source>
</evidence>
<dbReference type="GO" id="GO:0016042">
    <property type="term" value="P:lipid catabolic process"/>
    <property type="evidence" value="ECO:0007669"/>
    <property type="project" value="UniProtKB-UniRule"/>
</dbReference>
<dbReference type="PANTHER" id="PTHR24185">
    <property type="entry name" value="CALCIUM-INDEPENDENT PHOSPHOLIPASE A2-GAMMA"/>
    <property type="match status" value="1"/>
</dbReference>
<dbReference type="SUPFAM" id="SSF52151">
    <property type="entry name" value="FabD/lysophospholipase-like"/>
    <property type="match status" value="1"/>
</dbReference>
<gene>
    <name evidence="6" type="ORF">D9615_005735</name>
</gene>
<evidence type="ECO:0000313" key="7">
    <source>
        <dbReference type="Proteomes" id="UP000565441"/>
    </source>
</evidence>
<feature type="short sequence motif" description="GXSXG" evidence="4">
    <location>
        <begin position="271"/>
        <end position="275"/>
    </location>
</feature>
<dbReference type="GO" id="GO:0047499">
    <property type="term" value="F:calcium-independent phospholipase A2 activity"/>
    <property type="evidence" value="ECO:0007669"/>
    <property type="project" value="TreeGrafter"/>
</dbReference>
<dbReference type="Gene3D" id="3.40.1090.10">
    <property type="entry name" value="Cytosolic phospholipase A2 catalytic domain"/>
    <property type="match status" value="1"/>
</dbReference>
<dbReference type="PROSITE" id="PS51635">
    <property type="entry name" value="PNPLA"/>
    <property type="match status" value="1"/>
</dbReference>
<keyword evidence="7" id="KW-1185">Reference proteome</keyword>
<proteinExistence type="predicted"/>